<sequence length="459" mass="51049">MSDSSDRPEERRMSTDRETIRGWAEKHGAVPVRHEEGAGEYRFVGETETGETHERVDWNEFFSELDEGDYVVIHHGEGADETFEVAGRREALTRMDLEREEVEDRLLAGETVRSEITETTVVERVIVEHATVESELVDTEIVDQNVVDVDLLRRECTDCELVEDRGVEADELFDTNRYFESVGATEYAAGEPMGALGPEDELPYHVELGVEEAWAVTREIGERLTVESRVVEEDVTETDTIEDRDIDVEGLHRTIVESDVLDVDMSAEEVMTEYDVETEMDEGETILTYFDRQRVVEDEVVDRRRLRADVVEGELLGMETVHSEDVAETMPREEGAATGATEAEPTATGTDGTDTTATTDAEVEADVAEPGAVMLTDDEIGKSVVDSTGEEVGMITDVDDGGGMMYVNPEPGIAERIKAALDWGSSDEDYPVDAQQVARITDDAVELKGTDEMEESARR</sequence>
<gene>
    <name evidence="2" type="ORF">HUG12_12825</name>
</gene>
<reference evidence="2 3" key="1">
    <citation type="submission" date="2020-06" db="EMBL/GenBank/DDBJ databases">
        <title>NJ-3-1, isolated from saline soil.</title>
        <authorList>
            <person name="Cui H.L."/>
            <person name="Shi X."/>
        </authorList>
    </citation>
    <scope>NUCLEOTIDE SEQUENCE [LARGE SCALE GENOMIC DNA]</scope>
    <source>
        <strain evidence="2 3">NJ-3-1</strain>
    </source>
</reference>
<dbReference type="AlphaFoldDB" id="A0A7D5QBG1"/>
<name>A0A7D5QBG1_9EURY</name>
<evidence type="ECO:0000313" key="2">
    <source>
        <dbReference type="EMBL" id="QLG62558.1"/>
    </source>
</evidence>
<evidence type="ECO:0008006" key="4">
    <source>
        <dbReference type="Google" id="ProtNLM"/>
    </source>
</evidence>
<evidence type="ECO:0000313" key="3">
    <source>
        <dbReference type="Proteomes" id="UP000509626"/>
    </source>
</evidence>
<protein>
    <recommendedName>
        <fullName evidence="4">PRC-barrel domain-containing protein</fullName>
    </recommendedName>
</protein>
<dbReference type="KEGG" id="halu:HUG12_12825"/>
<keyword evidence="3" id="KW-1185">Reference proteome</keyword>
<accession>A0A7D5QBG1</accession>
<feature type="compositionally biased region" description="Low complexity" evidence="1">
    <location>
        <begin position="336"/>
        <end position="356"/>
    </location>
</feature>
<dbReference type="EMBL" id="CP058579">
    <property type="protein sequence ID" value="QLG62558.1"/>
    <property type="molecule type" value="Genomic_DNA"/>
</dbReference>
<organism evidence="2 3">
    <name type="scientific">Halorarum salinum</name>
    <dbReference type="NCBI Taxonomy" id="2743089"/>
    <lineage>
        <taxon>Archaea</taxon>
        <taxon>Methanobacteriati</taxon>
        <taxon>Methanobacteriota</taxon>
        <taxon>Stenosarchaea group</taxon>
        <taxon>Halobacteria</taxon>
        <taxon>Halobacteriales</taxon>
        <taxon>Haloferacaceae</taxon>
        <taxon>Halorarum</taxon>
    </lineage>
</organism>
<proteinExistence type="predicted"/>
<feature type="region of interest" description="Disordered" evidence="1">
    <location>
        <begin position="322"/>
        <end position="356"/>
    </location>
</feature>
<evidence type="ECO:0000256" key="1">
    <source>
        <dbReference type="SAM" id="MobiDB-lite"/>
    </source>
</evidence>
<dbReference type="Proteomes" id="UP000509626">
    <property type="component" value="Chromosome"/>
</dbReference>
<feature type="compositionally biased region" description="Basic and acidic residues" evidence="1">
    <location>
        <begin position="322"/>
        <end position="335"/>
    </location>
</feature>